<evidence type="ECO:0000256" key="1">
    <source>
        <dbReference type="SAM" id="MobiDB-lite"/>
    </source>
</evidence>
<reference evidence="2" key="2">
    <citation type="submission" date="2023-05" db="EMBL/GenBank/DDBJ databases">
        <authorList>
            <consortium name="Lawrence Berkeley National Laboratory"/>
            <person name="Steindorff A."/>
            <person name="Hensen N."/>
            <person name="Bonometti L."/>
            <person name="Westerberg I."/>
            <person name="Brannstrom I.O."/>
            <person name="Guillou S."/>
            <person name="Cros-Aarteil S."/>
            <person name="Calhoun S."/>
            <person name="Haridas S."/>
            <person name="Kuo A."/>
            <person name="Mondo S."/>
            <person name="Pangilinan J."/>
            <person name="Riley R."/>
            <person name="Labutti K."/>
            <person name="Andreopoulos B."/>
            <person name="Lipzen A."/>
            <person name="Chen C."/>
            <person name="Yanf M."/>
            <person name="Daum C."/>
            <person name="Ng V."/>
            <person name="Clum A."/>
            <person name="Ohm R."/>
            <person name="Martin F."/>
            <person name="Silar P."/>
            <person name="Natvig D."/>
            <person name="Lalanne C."/>
            <person name="Gautier V."/>
            <person name="Ament-Velasquez S.L."/>
            <person name="Kruys A."/>
            <person name="Hutchinson M.I."/>
            <person name="Powell A.J."/>
            <person name="Barry K."/>
            <person name="Miller A.N."/>
            <person name="Grigoriev I.V."/>
            <person name="Debuchy R."/>
            <person name="Gladieux P."/>
            <person name="Thoren M.H."/>
            <person name="Johannesson H."/>
        </authorList>
    </citation>
    <scope>NUCLEOTIDE SEQUENCE</scope>
    <source>
        <strain evidence="2">CBS 892.96</strain>
    </source>
</reference>
<evidence type="ECO:0000313" key="3">
    <source>
        <dbReference type="Proteomes" id="UP001302321"/>
    </source>
</evidence>
<dbReference type="SUPFAM" id="SSF53167">
    <property type="entry name" value="Purine and uridine phosphorylases"/>
    <property type="match status" value="1"/>
</dbReference>
<dbReference type="PANTHER" id="PTHR46082">
    <property type="entry name" value="ATP/GTP-BINDING PROTEIN-RELATED"/>
    <property type="match status" value="1"/>
</dbReference>
<organism evidence="2 3">
    <name type="scientific">Triangularia setosa</name>
    <dbReference type="NCBI Taxonomy" id="2587417"/>
    <lineage>
        <taxon>Eukaryota</taxon>
        <taxon>Fungi</taxon>
        <taxon>Dikarya</taxon>
        <taxon>Ascomycota</taxon>
        <taxon>Pezizomycotina</taxon>
        <taxon>Sordariomycetes</taxon>
        <taxon>Sordariomycetidae</taxon>
        <taxon>Sordariales</taxon>
        <taxon>Podosporaceae</taxon>
        <taxon>Triangularia</taxon>
    </lineage>
</organism>
<dbReference type="EMBL" id="MU866415">
    <property type="protein sequence ID" value="KAK4172528.1"/>
    <property type="molecule type" value="Genomic_DNA"/>
</dbReference>
<reference evidence="2" key="1">
    <citation type="journal article" date="2023" name="Mol. Phylogenet. Evol.">
        <title>Genome-scale phylogeny and comparative genomics of the fungal order Sordariales.</title>
        <authorList>
            <person name="Hensen N."/>
            <person name="Bonometti L."/>
            <person name="Westerberg I."/>
            <person name="Brannstrom I.O."/>
            <person name="Guillou S."/>
            <person name="Cros-Aarteil S."/>
            <person name="Calhoun S."/>
            <person name="Haridas S."/>
            <person name="Kuo A."/>
            <person name="Mondo S."/>
            <person name="Pangilinan J."/>
            <person name="Riley R."/>
            <person name="LaButti K."/>
            <person name="Andreopoulos B."/>
            <person name="Lipzen A."/>
            <person name="Chen C."/>
            <person name="Yan M."/>
            <person name="Daum C."/>
            <person name="Ng V."/>
            <person name="Clum A."/>
            <person name="Steindorff A."/>
            <person name="Ohm R.A."/>
            <person name="Martin F."/>
            <person name="Silar P."/>
            <person name="Natvig D.O."/>
            <person name="Lalanne C."/>
            <person name="Gautier V."/>
            <person name="Ament-Velasquez S.L."/>
            <person name="Kruys A."/>
            <person name="Hutchinson M.I."/>
            <person name="Powell A.J."/>
            <person name="Barry K."/>
            <person name="Miller A.N."/>
            <person name="Grigoriev I.V."/>
            <person name="Debuchy R."/>
            <person name="Gladieux P."/>
            <person name="Hiltunen Thoren M."/>
            <person name="Johannesson H."/>
        </authorList>
    </citation>
    <scope>NUCLEOTIDE SEQUENCE</scope>
    <source>
        <strain evidence="2">CBS 892.96</strain>
    </source>
</reference>
<evidence type="ECO:0000313" key="2">
    <source>
        <dbReference type="EMBL" id="KAK4172528.1"/>
    </source>
</evidence>
<keyword evidence="3" id="KW-1185">Reference proteome</keyword>
<dbReference type="PANTHER" id="PTHR46082:SF6">
    <property type="entry name" value="AAA+ ATPASE DOMAIN-CONTAINING PROTEIN-RELATED"/>
    <property type="match status" value="1"/>
</dbReference>
<sequence>MYYETVHGCLQLRVADKENLEASPNARDLVRAAVFEQIVCRLEVMVQLSVSKTKQLRTSLEDDLHDDSQPLHRSKPTHLRRGHGTRQGLGILGGTAGPSISMRPSSRSDFRIAIICALAVEFDAVFLLVDQFWDEPVNPFGKAPVELPFRCTGRIGSSNVIVVLLSNIGNVAAAGLRSSFQLDLVLVTGICGGIPVLGTGDGVLLGDVVISKTIV</sequence>
<dbReference type="InterPro" id="IPR053137">
    <property type="entry name" value="NLR-like"/>
</dbReference>
<proteinExistence type="predicted"/>
<dbReference type="AlphaFoldDB" id="A0AAN6W0B6"/>
<dbReference type="InterPro" id="IPR035994">
    <property type="entry name" value="Nucleoside_phosphorylase_sf"/>
</dbReference>
<dbReference type="GO" id="GO:0009116">
    <property type="term" value="P:nucleoside metabolic process"/>
    <property type="evidence" value="ECO:0007669"/>
    <property type="project" value="InterPro"/>
</dbReference>
<dbReference type="GO" id="GO:0003824">
    <property type="term" value="F:catalytic activity"/>
    <property type="evidence" value="ECO:0007669"/>
    <property type="project" value="InterPro"/>
</dbReference>
<dbReference type="Proteomes" id="UP001302321">
    <property type="component" value="Unassembled WGS sequence"/>
</dbReference>
<gene>
    <name evidence="2" type="ORF">QBC36DRAFT_337674</name>
</gene>
<feature type="compositionally biased region" description="Basic and acidic residues" evidence="1">
    <location>
        <begin position="61"/>
        <end position="70"/>
    </location>
</feature>
<name>A0AAN6W0B6_9PEZI</name>
<dbReference type="Gene3D" id="3.40.50.1580">
    <property type="entry name" value="Nucleoside phosphorylase domain"/>
    <property type="match status" value="1"/>
</dbReference>
<feature type="compositionally biased region" description="Basic residues" evidence="1">
    <location>
        <begin position="72"/>
        <end position="84"/>
    </location>
</feature>
<accession>A0AAN6W0B6</accession>
<protein>
    <recommendedName>
        <fullName evidence="4">Nucleoside phosphorylase domain-containing protein</fullName>
    </recommendedName>
</protein>
<comment type="caution">
    <text evidence="2">The sequence shown here is derived from an EMBL/GenBank/DDBJ whole genome shotgun (WGS) entry which is preliminary data.</text>
</comment>
<evidence type="ECO:0008006" key="4">
    <source>
        <dbReference type="Google" id="ProtNLM"/>
    </source>
</evidence>
<feature type="region of interest" description="Disordered" evidence="1">
    <location>
        <begin position="61"/>
        <end position="89"/>
    </location>
</feature>